<evidence type="ECO:0000313" key="8">
    <source>
        <dbReference type="EMBL" id="MFD2160640.1"/>
    </source>
</evidence>
<dbReference type="Gene3D" id="1.10.510.10">
    <property type="entry name" value="Transferase(Phosphotransferase) domain 1"/>
    <property type="match status" value="1"/>
</dbReference>
<dbReference type="InterPro" id="IPR000719">
    <property type="entry name" value="Prot_kinase_dom"/>
</dbReference>
<dbReference type="Proteomes" id="UP001597389">
    <property type="component" value="Unassembled WGS sequence"/>
</dbReference>
<dbReference type="PROSITE" id="PS50011">
    <property type="entry name" value="PROTEIN_KINASE_DOM"/>
    <property type="match status" value="1"/>
</dbReference>
<keyword evidence="5" id="KW-0067">ATP-binding</keyword>
<dbReference type="SUPFAM" id="SSF56112">
    <property type="entry name" value="Protein kinase-like (PK-like)"/>
    <property type="match status" value="1"/>
</dbReference>
<feature type="domain" description="Protein kinase" evidence="7">
    <location>
        <begin position="1"/>
        <end position="166"/>
    </location>
</feature>
<dbReference type="CDD" id="cd14014">
    <property type="entry name" value="STKc_PknB_like"/>
    <property type="match status" value="1"/>
</dbReference>
<dbReference type="EMBL" id="JBHUJB010000089">
    <property type="protein sequence ID" value="MFD2160640.1"/>
    <property type="molecule type" value="Genomic_DNA"/>
</dbReference>
<sequence length="420" mass="46977">MQDKVGMFMRVAVAVSYAHQRGVIHRDLKPSNLLVDRSGQPYLVDFGIAKSSHADVNLTRSGAVVGTPAYMAPEMLEADSSGATVLVDVYGLGALLHEMLTGQCPITARGKSIYRSILDVIPAKPSSIERGIDRDLDTVVGKCLEKRPEDRYTSVQKLIDDVDLWMRGYPIVARQAGYLERFKKFAVRKPLVAGMSALSVMLLIIAVSNIVVHSVRISRKNAMIQVQSVELKATYQDLVNVRRDEKQRYIKAQEVAGISAMNEGNYIGSLSHWLELLKLEQGDAEREFMHRLRIGMLLAQCPRLLSDTLYSGVGDNRIKYQGSVWGELVEGRTFRWGLKGNEGAAHQVVGEVDLPEPSPEDMEKLRGGSTTHYAAPDRSKGYRLGWILKSDELYDDFFDRCYKLTRTHAPWGFISDVRSE</sequence>
<reference evidence="9" key="1">
    <citation type="journal article" date="2019" name="Int. J. Syst. Evol. Microbiol.">
        <title>The Global Catalogue of Microorganisms (GCM) 10K type strain sequencing project: providing services to taxonomists for standard genome sequencing and annotation.</title>
        <authorList>
            <consortium name="The Broad Institute Genomics Platform"/>
            <consortium name="The Broad Institute Genome Sequencing Center for Infectious Disease"/>
            <person name="Wu L."/>
            <person name="Ma J."/>
        </authorList>
    </citation>
    <scope>NUCLEOTIDE SEQUENCE [LARGE SCALE GENOMIC DNA]</scope>
    <source>
        <strain evidence="9">CCUG 57942</strain>
    </source>
</reference>
<accession>A0ABW4ZFH1</accession>
<name>A0ABW4ZFH1_9BACT</name>
<keyword evidence="2" id="KW-0808">Transferase</keyword>
<evidence type="ECO:0000256" key="6">
    <source>
        <dbReference type="SAM" id="Phobius"/>
    </source>
</evidence>
<dbReference type="RefSeq" id="WP_377089783.1">
    <property type="nucleotide sequence ID" value="NZ_JBHSJL010000014.1"/>
</dbReference>
<keyword evidence="6" id="KW-0812">Transmembrane</keyword>
<dbReference type="SMART" id="SM00220">
    <property type="entry name" value="S_TKc"/>
    <property type="match status" value="1"/>
</dbReference>
<evidence type="ECO:0000256" key="3">
    <source>
        <dbReference type="ARBA" id="ARBA00022741"/>
    </source>
</evidence>
<dbReference type="PROSITE" id="PS00108">
    <property type="entry name" value="PROTEIN_KINASE_ST"/>
    <property type="match status" value="1"/>
</dbReference>
<dbReference type="InterPro" id="IPR008271">
    <property type="entry name" value="Ser/Thr_kinase_AS"/>
</dbReference>
<evidence type="ECO:0000256" key="5">
    <source>
        <dbReference type="ARBA" id="ARBA00022840"/>
    </source>
</evidence>
<protein>
    <submittedName>
        <fullName evidence="8">Serine/threonine protein kinase</fullName>
    </submittedName>
</protein>
<keyword evidence="6" id="KW-0472">Membrane</keyword>
<organism evidence="8 9">
    <name type="scientific">Rubritalea tangerina</name>
    <dbReference type="NCBI Taxonomy" id="430798"/>
    <lineage>
        <taxon>Bacteria</taxon>
        <taxon>Pseudomonadati</taxon>
        <taxon>Verrucomicrobiota</taxon>
        <taxon>Verrucomicrobiia</taxon>
        <taxon>Verrucomicrobiales</taxon>
        <taxon>Rubritaleaceae</taxon>
        <taxon>Rubritalea</taxon>
    </lineage>
</organism>
<evidence type="ECO:0000313" key="9">
    <source>
        <dbReference type="Proteomes" id="UP001597389"/>
    </source>
</evidence>
<evidence type="ECO:0000256" key="4">
    <source>
        <dbReference type="ARBA" id="ARBA00022777"/>
    </source>
</evidence>
<comment type="caution">
    <text evidence="8">The sequence shown here is derived from an EMBL/GenBank/DDBJ whole genome shotgun (WGS) entry which is preliminary data.</text>
</comment>
<keyword evidence="4 8" id="KW-0418">Kinase</keyword>
<feature type="transmembrane region" description="Helical" evidence="6">
    <location>
        <begin position="191"/>
        <end position="212"/>
    </location>
</feature>
<dbReference type="GO" id="GO:0004674">
    <property type="term" value="F:protein serine/threonine kinase activity"/>
    <property type="evidence" value="ECO:0007669"/>
    <property type="project" value="UniProtKB-KW"/>
</dbReference>
<proteinExistence type="predicted"/>
<keyword evidence="6" id="KW-1133">Transmembrane helix</keyword>
<evidence type="ECO:0000259" key="7">
    <source>
        <dbReference type="PROSITE" id="PS50011"/>
    </source>
</evidence>
<dbReference type="PANTHER" id="PTHR24351">
    <property type="entry name" value="RIBOSOMAL PROTEIN S6 KINASE"/>
    <property type="match status" value="1"/>
</dbReference>
<evidence type="ECO:0000256" key="1">
    <source>
        <dbReference type="ARBA" id="ARBA00022527"/>
    </source>
</evidence>
<keyword evidence="3" id="KW-0547">Nucleotide-binding</keyword>
<keyword evidence="9" id="KW-1185">Reference proteome</keyword>
<dbReference type="Pfam" id="PF00069">
    <property type="entry name" value="Pkinase"/>
    <property type="match status" value="1"/>
</dbReference>
<dbReference type="InterPro" id="IPR011009">
    <property type="entry name" value="Kinase-like_dom_sf"/>
</dbReference>
<evidence type="ECO:0000256" key="2">
    <source>
        <dbReference type="ARBA" id="ARBA00022679"/>
    </source>
</evidence>
<gene>
    <name evidence="8" type="ORF">ACFSW8_17180</name>
</gene>
<keyword evidence="1 8" id="KW-0723">Serine/threonine-protein kinase</keyword>